<dbReference type="FunFam" id="3.40.50.720:FF:000084">
    <property type="entry name" value="Short-chain dehydrogenase reductase"/>
    <property type="match status" value="1"/>
</dbReference>
<protein>
    <submittedName>
        <fullName evidence="3">Enoyl-[acyl-carrier-protein] reductase [NADPH] FabL</fullName>
        <ecNumber evidence="3">1.3.1.104</ecNumber>
    </submittedName>
</protein>
<dbReference type="KEGG" id="bvo:Pan97_33970"/>
<dbReference type="Proteomes" id="UP000318626">
    <property type="component" value="Chromosome"/>
</dbReference>
<dbReference type="OrthoDB" id="9803333at2"/>
<dbReference type="Gene3D" id="3.40.50.720">
    <property type="entry name" value="NAD(P)-binding Rossmann-like Domain"/>
    <property type="match status" value="1"/>
</dbReference>
<accession>A0A518CAU1</accession>
<dbReference type="PANTHER" id="PTHR43639">
    <property type="entry name" value="OXIDOREDUCTASE, SHORT-CHAIN DEHYDROGENASE/REDUCTASE FAMILY (AFU_ORTHOLOGUE AFUA_5G02870)"/>
    <property type="match status" value="1"/>
</dbReference>
<keyword evidence="2 3" id="KW-0560">Oxidoreductase</keyword>
<proteinExistence type="inferred from homology"/>
<dbReference type="RefSeq" id="WP_144974397.1">
    <property type="nucleotide sequence ID" value="NZ_CP036289.1"/>
</dbReference>
<comment type="similarity">
    <text evidence="1">Belongs to the short-chain dehydrogenases/reductases (SDR) family.</text>
</comment>
<dbReference type="PANTHER" id="PTHR43639:SF1">
    <property type="entry name" value="SHORT-CHAIN DEHYDROGENASE_REDUCTASE FAMILY PROTEIN"/>
    <property type="match status" value="1"/>
</dbReference>
<sequence>MIDLTGKMALVTGSSRGMGRACALRLAEAGADVIVNYVTSRSAAMETAKEIRAMGRRSFVVKADVSQKDDVESMMEYIGEHIQQLDIIVSNAATGGFRPLLAANEKHFENTYHTNVLAMLYLVQAGMPLLEKSKGRAKVIGISSHGSDMALPWYGLIGSSKAALESLARHLTLEVGDKGVNVNIVKSGLVETDSTKRLPGADQMFAHRKDKTMMGDRMLSIEDIANAVIFLASPLSDLVQGETLVVDGGAAVHV</sequence>
<evidence type="ECO:0000313" key="4">
    <source>
        <dbReference type="Proteomes" id="UP000318626"/>
    </source>
</evidence>
<evidence type="ECO:0000313" key="3">
    <source>
        <dbReference type="EMBL" id="QDU76349.1"/>
    </source>
</evidence>
<evidence type="ECO:0000256" key="1">
    <source>
        <dbReference type="ARBA" id="ARBA00006484"/>
    </source>
</evidence>
<name>A0A518CAU1_9BACT</name>
<dbReference type="EC" id="1.3.1.104" evidence="3"/>
<dbReference type="GO" id="GO:0141148">
    <property type="term" value="F:enoyl-[acyl-carrier-protein] reductase (NADPH) activity"/>
    <property type="evidence" value="ECO:0007669"/>
    <property type="project" value="UniProtKB-EC"/>
</dbReference>
<dbReference type="PRINTS" id="PR00081">
    <property type="entry name" value="GDHRDH"/>
</dbReference>
<dbReference type="Pfam" id="PF13561">
    <property type="entry name" value="adh_short_C2"/>
    <property type="match status" value="1"/>
</dbReference>
<dbReference type="InterPro" id="IPR036291">
    <property type="entry name" value="NAD(P)-bd_dom_sf"/>
</dbReference>
<dbReference type="SUPFAM" id="SSF51735">
    <property type="entry name" value="NAD(P)-binding Rossmann-fold domains"/>
    <property type="match status" value="1"/>
</dbReference>
<gene>
    <name evidence="3" type="primary">fabL_2</name>
    <name evidence="3" type="ORF">Pan97_33970</name>
</gene>
<reference evidence="4" key="1">
    <citation type="submission" date="2019-02" db="EMBL/GenBank/DDBJ databases">
        <title>Deep-cultivation of Planctomycetes and their phenomic and genomic characterization uncovers novel biology.</title>
        <authorList>
            <person name="Wiegand S."/>
            <person name="Jogler M."/>
            <person name="Boedeker C."/>
            <person name="Pinto D."/>
            <person name="Vollmers J."/>
            <person name="Rivas-Marin E."/>
            <person name="Kohn T."/>
            <person name="Peeters S.H."/>
            <person name="Heuer A."/>
            <person name="Rast P."/>
            <person name="Oberbeckmann S."/>
            <person name="Bunk B."/>
            <person name="Jeske O."/>
            <person name="Meyerdierks A."/>
            <person name="Storesund J.E."/>
            <person name="Kallscheuer N."/>
            <person name="Luecker S."/>
            <person name="Lage O.M."/>
            <person name="Pohl T."/>
            <person name="Merkel B.J."/>
            <person name="Hornburger P."/>
            <person name="Mueller R.-W."/>
            <person name="Bruemmer F."/>
            <person name="Labrenz M."/>
            <person name="Spormann A.M."/>
            <person name="Op den Camp H."/>
            <person name="Overmann J."/>
            <person name="Amann R."/>
            <person name="Jetten M.S.M."/>
            <person name="Mascher T."/>
            <person name="Medema M.H."/>
            <person name="Devos D.P."/>
            <person name="Kaster A.-K."/>
            <person name="Ovreas L."/>
            <person name="Rohde M."/>
            <person name="Galperin M.Y."/>
            <person name="Jogler C."/>
        </authorList>
    </citation>
    <scope>NUCLEOTIDE SEQUENCE [LARGE SCALE GENOMIC DNA]</scope>
    <source>
        <strain evidence="4">Pan97</strain>
    </source>
</reference>
<dbReference type="AlphaFoldDB" id="A0A518CAU1"/>
<dbReference type="EMBL" id="CP036289">
    <property type="protein sequence ID" value="QDU76349.1"/>
    <property type="molecule type" value="Genomic_DNA"/>
</dbReference>
<evidence type="ECO:0000256" key="2">
    <source>
        <dbReference type="ARBA" id="ARBA00023002"/>
    </source>
</evidence>
<dbReference type="InterPro" id="IPR002347">
    <property type="entry name" value="SDR_fam"/>
</dbReference>
<organism evidence="3 4">
    <name type="scientific">Bremerella volcania</name>
    <dbReference type="NCBI Taxonomy" id="2527984"/>
    <lineage>
        <taxon>Bacteria</taxon>
        <taxon>Pseudomonadati</taxon>
        <taxon>Planctomycetota</taxon>
        <taxon>Planctomycetia</taxon>
        <taxon>Pirellulales</taxon>
        <taxon>Pirellulaceae</taxon>
        <taxon>Bremerella</taxon>
    </lineage>
</organism>
<keyword evidence="4" id="KW-1185">Reference proteome</keyword>